<evidence type="ECO:0000256" key="11">
    <source>
        <dbReference type="ARBA" id="ARBA00022989"/>
    </source>
</evidence>
<feature type="compositionally biased region" description="Polar residues" evidence="18">
    <location>
        <begin position="329"/>
        <end position="343"/>
    </location>
</feature>
<feature type="compositionally biased region" description="Low complexity" evidence="18">
    <location>
        <begin position="391"/>
        <end position="436"/>
    </location>
</feature>
<gene>
    <name evidence="22" type="ORF">BDQ12DRAFT_720193</name>
</gene>
<name>A0A5C3MAD7_9AGAR</name>
<dbReference type="EMBL" id="ML213593">
    <property type="protein sequence ID" value="TFK42200.1"/>
    <property type="molecule type" value="Genomic_DNA"/>
</dbReference>
<evidence type="ECO:0000313" key="22">
    <source>
        <dbReference type="EMBL" id="TFK42200.1"/>
    </source>
</evidence>
<evidence type="ECO:0000256" key="6">
    <source>
        <dbReference type="ARBA" id="ARBA00013776"/>
    </source>
</evidence>
<feature type="transmembrane region" description="Helical" evidence="19">
    <location>
        <begin position="182"/>
        <end position="206"/>
    </location>
</feature>
<keyword evidence="23" id="KW-1185">Reference proteome</keyword>
<dbReference type="InterPro" id="IPR009011">
    <property type="entry name" value="Man6P_isomerase_rcpt-bd_dom_sf"/>
</dbReference>
<evidence type="ECO:0000256" key="4">
    <source>
        <dbReference type="ARBA" id="ARBA00004614"/>
    </source>
</evidence>
<feature type="chain" id="PRO_5023114258" description="Autophagy-related protein 27" evidence="20">
    <location>
        <begin position="23"/>
        <end position="457"/>
    </location>
</feature>
<dbReference type="AlphaFoldDB" id="A0A5C3MAD7"/>
<evidence type="ECO:0000256" key="15">
    <source>
        <dbReference type="ARBA" id="ARBA00023136"/>
    </source>
</evidence>
<dbReference type="Proteomes" id="UP000308652">
    <property type="component" value="Unassembled WGS sequence"/>
</dbReference>
<accession>A0A5C3MAD7</accession>
<evidence type="ECO:0000256" key="13">
    <source>
        <dbReference type="ARBA" id="ARBA00023034"/>
    </source>
</evidence>
<feature type="region of interest" description="Disordered" evidence="18">
    <location>
        <begin position="263"/>
        <end position="457"/>
    </location>
</feature>
<evidence type="ECO:0000256" key="3">
    <source>
        <dbReference type="ARBA" id="ARBA00004472"/>
    </source>
</evidence>
<evidence type="ECO:0000256" key="16">
    <source>
        <dbReference type="ARBA" id="ARBA00023157"/>
    </source>
</evidence>
<evidence type="ECO:0000256" key="1">
    <source>
        <dbReference type="ARBA" id="ARBA00004304"/>
    </source>
</evidence>
<keyword evidence="14" id="KW-0496">Mitochondrion</keyword>
<dbReference type="Gene3D" id="2.70.130.10">
    <property type="entry name" value="Mannose-6-phosphate receptor binding domain"/>
    <property type="match status" value="1"/>
</dbReference>
<evidence type="ECO:0000259" key="21">
    <source>
        <dbReference type="PROSITE" id="PS51914"/>
    </source>
</evidence>
<dbReference type="GO" id="GO:0034045">
    <property type="term" value="C:phagophore assembly site membrane"/>
    <property type="evidence" value="ECO:0007669"/>
    <property type="project" value="UniProtKB-SubCell"/>
</dbReference>
<dbReference type="InterPro" id="IPR018939">
    <property type="entry name" value="Autophagy-rel_prot_27"/>
</dbReference>
<evidence type="ECO:0000256" key="7">
    <source>
        <dbReference type="ARBA" id="ARBA00022448"/>
    </source>
</evidence>
<keyword evidence="12" id="KW-0072">Autophagy</keyword>
<protein>
    <recommendedName>
        <fullName evidence="6">Autophagy-related protein 27</fullName>
    </recommendedName>
</protein>
<dbReference type="PANTHER" id="PTHR15071:SF0">
    <property type="entry name" value="MANNOSE 6-PHOSPHATE RECEPTOR-LIKE PROTEIN 1"/>
    <property type="match status" value="1"/>
</dbReference>
<evidence type="ECO:0000256" key="2">
    <source>
        <dbReference type="ARBA" id="ARBA00004358"/>
    </source>
</evidence>
<keyword evidence="13" id="KW-0333">Golgi apparatus</keyword>
<dbReference type="SUPFAM" id="SSF50911">
    <property type="entry name" value="Mannose 6-phosphate receptor domain"/>
    <property type="match status" value="1"/>
</dbReference>
<dbReference type="OrthoDB" id="4504960at2759"/>
<evidence type="ECO:0000256" key="14">
    <source>
        <dbReference type="ARBA" id="ARBA00023128"/>
    </source>
</evidence>
<evidence type="ECO:0000256" key="20">
    <source>
        <dbReference type="SAM" id="SignalP"/>
    </source>
</evidence>
<evidence type="ECO:0000256" key="10">
    <source>
        <dbReference type="ARBA" id="ARBA00022927"/>
    </source>
</evidence>
<dbReference type="GO" id="GO:0010008">
    <property type="term" value="C:endosome membrane"/>
    <property type="evidence" value="ECO:0007669"/>
    <property type="project" value="UniProtKB-SubCell"/>
</dbReference>
<evidence type="ECO:0000256" key="12">
    <source>
        <dbReference type="ARBA" id="ARBA00023006"/>
    </source>
</evidence>
<evidence type="ECO:0000256" key="8">
    <source>
        <dbReference type="ARBA" id="ARBA00022692"/>
    </source>
</evidence>
<dbReference type="GO" id="GO:0015031">
    <property type="term" value="P:protein transport"/>
    <property type="evidence" value="ECO:0007669"/>
    <property type="project" value="UniProtKB-KW"/>
</dbReference>
<sequence>MLISTTRLALLLVAGAVGVSSADEKPCTTHANGKYYDLNPLKANKDYEIKTTGGKTLKINVCQSVRSETFGLKDLDAADVAGFIRQDHGDFAIGKVNTTLTVFETHPRIAMSDGSRCKSKANGEPGDNKASSVINFICDHNTIGSGQPRLYTQLPPGDDEVACSFVIEWKTQYACPASEGGWGFFSFIAGIFIFFLMTYTILGTVYNRYVLGLRGFDQIPQFSIESMKYHASEALDWLRDIAASMNINLGRSGGGGAFGGATRGSANPYSHQAQAGGFGLDEDLEDGMSPNNGGFIRPQAQARTFSRRAETNPVSHQSQVEAERQQQQNSFIPQSHSRTHSLSQPPPPPPKESTQTGNFRRSGTPSSSREERAFMLGDDEEEDLGEELVDVKTPSLPHSTSSSTGPSPQVSSQGGSPLVSVSDGGSGSRSGSASPGEENPTGALRGRDLGDSGVIRL</sequence>
<keyword evidence="15 19" id="KW-0472">Membrane</keyword>
<dbReference type="PANTHER" id="PTHR15071">
    <property type="entry name" value="MANNOSE-6-PHOSPHATE RECEPTOR FAMILY MEMBER"/>
    <property type="match status" value="1"/>
</dbReference>
<dbReference type="STRING" id="68775.A0A5C3MAD7"/>
<dbReference type="GO" id="GO:0031966">
    <property type="term" value="C:mitochondrial membrane"/>
    <property type="evidence" value="ECO:0007669"/>
    <property type="project" value="UniProtKB-SubCell"/>
</dbReference>
<reference evidence="22 23" key="1">
    <citation type="journal article" date="2019" name="Nat. Ecol. Evol.">
        <title>Megaphylogeny resolves global patterns of mushroom evolution.</title>
        <authorList>
            <person name="Varga T."/>
            <person name="Krizsan K."/>
            <person name="Foldi C."/>
            <person name="Dima B."/>
            <person name="Sanchez-Garcia M."/>
            <person name="Sanchez-Ramirez S."/>
            <person name="Szollosi G.J."/>
            <person name="Szarkandi J.G."/>
            <person name="Papp V."/>
            <person name="Albert L."/>
            <person name="Andreopoulos W."/>
            <person name="Angelini C."/>
            <person name="Antonin V."/>
            <person name="Barry K.W."/>
            <person name="Bougher N.L."/>
            <person name="Buchanan P."/>
            <person name="Buyck B."/>
            <person name="Bense V."/>
            <person name="Catcheside P."/>
            <person name="Chovatia M."/>
            <person name="Cooper J."/>
            <person name="Damon W."/>
            <person name="Desjardin D."/>
            <person name="Finy P."/>
            <person name="Geml J."/>
            <person name="Haridas S."/>
            <person name="Hughes K."/>
            <person name="Justo A."/>
            <person name="Karasinski D."/>
            <person name="Kautmanova I."/>
            <person name="Kiss B."/>
            <person name="Kocsube S."/>
            <person name="Kotiranta H."/>
            <person name="LaButti K.M."/>
            <person name="Lechner B.E."/>
            <person name="Liimatainen K."/>
            <person name="Lipzen A."/>
            <person name="Lukacs Z."/>
            <person name="Mihaltcheva S."/>
            <person name="Morgado L.N."/>
            <person name="Niskanen T."/>
            <person name="Noordeloos M.E."/>
            <person name="Ohm R.A."/>
            <person name="Ortiz-Santana B."/>
            <person name="Ovrebo C."/>
            <person name="Racz N."/>
            <person name="Riley R."/>
            <person name="Savchenko A."/>
            <person name="Shiryaev A."/>
            <person name="Soop K."/>
            <person name="Spirin V."/>
            <person name="Szebenyi C."/>
            <person name="Tomsovsky M."/>
            <person name="Tulloss R.E."/>
            <person name="Uehling J."/>
            <person name="Grigoriev I.V."/>
            <person name="Vagvolgyi C."/>
            <person name="Papp T."/>
            <person name="Martin F.M."/>
            <person name="Miettinen O."/>
            <person name="Hibbett D.S."/>
            <person name="Nagy L.G."/>
        </authorList>
    </citation>
    <scope>NUCLEOTIDE SEQUENCE [LARGE SCALE GENOMIC DNA]</scope>
    <source>
        <strain evidence="22 23">CBS 166.37</strain>
    </source>
</reference>
<organism evidence="22 23">
    <name type="scientific">Crucibulum laeve</name>
    <dbReference type="NCBI Taxonomy" id="68775"/>
    <lineage>
        <taxon>Eukaryota</taxon>
        <taxon>Fungi</taxon>
        <taxon>Dikarya</taxon>
        <taxon>Basidiomycota</taxon>
        <taxon>Agaricomycotina</taxon>
        <taxon>Agaricomycetes</taxon>
        <taxon>Agaricomycetidae</taxon>
        <taxon>Agaricales</taxon>
        <taxon>Agaricineae</taxon>
        <taxon>Nidulariaceae</taxon>
        <taxon>Crucibulum</taxon>
    </lineage>
</organism>
<keyword evidence="10" id="KW-0653">Protein transport</keyword>
<comment type="similarity">
    <text evidence="5">Belongs to the ATG27 family.</text>
</comment>
<keyword evidence="7" id="KW-0813">Transport</keyword>
<evidence type="ECO:0000313" key="23">
    <source>
        <dbReference type="Proteomes" id="UP000308652"/>
    </source>
</evidence>
<keyword evidence="11 19" id="KW-1133">Transmembrane helix</keyword>
<dbReference type="GO" id="GO:0006914">
    <property type="term" value="P:autophagy"/>
    <property type="evidence" value="ECO:0007669"/>
    <property type="project" value="UniProtKB-KW"/>
</dbReference>
<keyword evidence="16" id="KW-1015">Disulfide bond</keyword>
<evidence type="ECO:0000256" key="5">
    <source>
        <dbReference type="ARBA" id="ARBA00005363"/>
    </source>
</evidence>
<dbReference type="GO" id="GO:0000139">
    <property type="term" value="C:Golgi membrane"/>
    <property type="evidence" value="ECO:0007669"/>
    <property type="project" value="UniProtKB-SubCell"/>
</dbReference>
<comment type="subcellular location">
    <subcellularLocation>
        <location evidence="2">Cytoplasmic vesicle membrane</location>
        <topology evidence="2">Single-pass type I membrane protein</topology>
    </subcellularLocation>
    <subcellularLocation>
        <location evidence="4">Golgi apparatus membrane</location>
        <topology evidence="4">Single-pass type I membrane protein</topology>
    </subcellularLocation>
    <subcellularLocation>
        <location evidence="1">Mitochondrion membrane</location>
        <topology evidence="1">Single-pass membrane protein</topology>
    </subcellularLocation>
    <subcellularLocation>
        <location evidence="3">Preautophagosomal structure membrane</location>
        <topology evidence="3">Single-pass type I membrane protein</topology>
    </subcellularLocation>
</comment>
<proteinExistence type="inferred from homology"/>
<dbReference type="InterPro" id="IPR044865">
    <property type="entry name" value="MRH_dom"/>
</dbReference>
<feature type="compositionally biased region" description="Low complexity" evidence="18">
    <location>
        <begin position="317"/>
        <end position="328"/>
    </location>
</feature>
<keyword evidence="8 19" id="KW-0812">Transmembrane</keyword>
<evidence type="ECO:0000256" key="19">
    <source>
        <dbReference type="SAM" id="Phobius"/>
    </source>
</evidence>
<keyword evidence="17" id="KW-0968">Cytoplasmic vesicle</keyword>
<dbReference type="GO" id="GO:0005770">
    <property type="term" value="C:late endosome"/>
    <property type="evidence" value="ECO:0007669"/>
    <property type="project" value="TreeGrafter"/>
</dbReference>
<feature type="compositionally biased region" description="Acidic residues" evidence="18">
    <location>
        <begin position="377"/>
        <end position="388"/>
    </location>
</feature>
<keyword evidence="9 20" id="KW-0732">Signal</keyword>
<feature type="signal peptide" evidence="20">
    <location>
        <begin position="1"/>
        <end position="22"/>
    </location>
</feature>
<evidence type="ECO:0000256" key="18">
    <source>
        <dbReference type="SAM" id="MobiDB-lite"/>
    </source>
</evidence>
<evidence type="ECO:0000256" key="9">
    <source>
        <dbReference type="ARBA" id="ARBA00022729"/>
    </source>
</evidence>
<dbReference type="GO" id="GO:0007034">
    <property type="term" value="P:vacuolar transport"/>
    <property type="evidence" value="ECO:0007669"/>
    <property type="project" value="TreeGrafter"/>
</dbReference>
<feature type="domain" description="MRH" evidence="21">
    <location>
        <begin position="25"/>
        <end position="177"/>
    </location>
</feature>
<dbReference type="Pfam" id="PF09451">
    <property type="entry name" value="ATG27"/>
    <property type="match status" value="1"/>
</dbReference>
<dbReference type="PROSITE" id="PS51914">
    <property type="entry name" value="MRH"/>
    <property type="match status" value="1"/>
</dbReference>
<feature type="compositionally biased region" description="Polar residues" evidence="18">
    <location>
        <begin position="352"/>
        <end position="367"/>
    </location>
</feature>
<evidence type="ECO:0000256" key="17">
    <source>
        <dbReference type="ARBA" id="ARBA00023329"/>
    </source>
</evidence>